<dbReference type="EMBL" id="BBML01000002">
    <property type="protein sequence ID" value="GAK96491.1"/>
    <property type="molecule type" value="Genomic_DNA"/>
</dbReference>
<name>A0A090QLW7_9FLAO</name>
<dbReference type="Proteomes" id="UP000029221">
    <property type="component" value="Unassembled WGS sequence"/>
</dbReference>
<dbReference type="AlphaFoldDB" id="A0A090QLW7"/>
<proteinExistence type="predicted"/>
<dbReference type="STRING" id="319236.BST91_07860"/>
<dbReference type="PROSITE" id="PS51257">
    <property type="entry name" value="PROKAR_LIPOPROTEIN"/>
    <property type="match status" value="1"/>
</dbReference>
<protein>
    <submittedName>
        <fullName evidence="1">Uncharacterized protein</fullName>
    </submittedName>
</protein>
<keyword evidence="2" id="KW-1185">Reference proteome</keyword>
<gene>
    <name evidence="1" type="ORF">JCM19294_2004</name>
</gene>
<organism evidence="1 2">
    <name type="scientific">Nonlabens tegetincola</name>
    <dbReference type="NCBI Taxonomy" id="323273"/>
    <lineage>
        <taxon>Bacteria</taxon>
        <taxon>Pseudomonadati</taxon>
        <taxon>Bacteroidota</taxon>
        <taxon>Flavobacteriia</taxon>
        <taxon>Flavobacteriales</taxon>
        <taxon>Flavobacteriaceae</taxon>
        <taxon>Nonlabens</taxon>
    </lineage>
</organism>
<dbReference type="eggNOG" id="ENOG5030ZH3">
    <property type="taxonomic scope" value="Bacteria"/>
</dbReference>
<accession>A0A090QLW7</accession>
<dbReference type="RefSeq" id="WP_042277804.1">
    <property type="nucleotide sequence ID" value="NZ_BBML01000002.1"/>
</dbReference>
<evidence type="ECO:0000313" key="1">
    <source>
        <dbReference type="EMBL" id="GAK96491.1"/>
    </source>
</evidence>
<sequence length="114" mass="13467">MRKLIFILGSFLILSCNQDSSKQSDQTVLNEVTQSADYQRYVQAYNEYAACKRERPKITEDYISNKIDDKEFKRRIEVNSQTCAIKKDIFNKYYQLLEAQFDKELVVAHKIMPN</sequence>
<reference evidence="1" key="1">
    <citation type="journal article" date="2014" name="Genome Announc.">
        <title>Draft Genome Sequences of Marine Flavobacterium Nonlabens Strains NR17, NR24, NR27, NR32, NR33, and Ara13.</title>
        <authorList>
            <person name="Nakanishi M."/>
            <person name="Meirelles P."/>
            <person name="Suzuki R."/>
            <person name="Takatani N."/>
            <person name="Mino S."/>
            <person name="Suda W."/>
            <person name="Oshima K."/>
            <person name="Hattori M."/>
            <person name="Ohkuma M."/>
            <person name="Hosokawa M."/>
            <person name="Miyashita K."/>
            <person name="Thompson F.L."/>
            <person name="Niwa A."/>
            <person name="Sawabe T."/>
            <person name="Sawabe T."/>
        </authorList>
    </citation>
    <scope>NUCLEOTIDE SEQUENCE [LARGE SCALE GENOMIC DNA]</scope>
    <source>
        <strain evidence="1">JCM 19294</strain>
    </source>
</reference>
<evidence type="ECO:0000313" key="2">
    <source>
        <dbReference type="Proteomes" id="UP000029221"/>
    </source>
</evidence>
<comment type="caution">
    <text evidence="1">The sequence shown here is derived from an EMBL/GenBank/DDBJ whole genome shotgun (WGS) entry which is preliminary data.</text>
</comment>